<name>A0A4D9CVW9_9STRA</name>
<evidence type="ECO:0000256" key="1">
    <source>
        <dbReference type="SAM" id="MobiDB-lite"/>
    </source>
</evidence>
<dbReference type="PANTHER" id="PTHR31596">
    <property type="entry name" value="T-CELL ACTIVATION INHIBITOR, MITOCHONDRIAL"/>
    <property type="match status" value="1"/>
</dbReference>
<dbReference type="EMBL" id="SDOX01000047">
    <property type="protein sequence ID" value="TFJ83330.1"/>
    <property type="molecule type" value="Genomic_DNA"/>
</dbReference>
<accession>A0A4D9CVW9</accession>
<feature type="region of interest" description="Disordered" evidence="1">
    <location>
        <begin position="1"/>
        <end position="33"/>
    </location>
</feature>
<protein>
    <recommendedName>
        <fullName evidence="2">DUF4460 domain-containing protein</fullName>
    </recommendedName>
</protein>
<feature type="compositionally biased region" description="Polar residues" evidence="1">
    <location>
        <begin position="1"/>
        <end position="10"/>
    </location>
</feature>
<dbReference type="Pfam" id="PF14687">
    <property type="entry name" value="DUF4460"/>
    <property type="match status" value="1"/>
</dbReference>
<evidence type="ECO:0000313" key="3">
    <source>
        <dbReference type="EMBL" id="TFJ83330.1"/>
    </source>
</evidence>
<gene>
    <name evidence="3" type="ORF">NSK_005394</name>
</gene>
<evidence type="ECO:0000313" key="4">
    <source>
        <dbReference type="Proteomes" id="UP000355283"/>
    </source>
</evidence>
<proteinExistence type="predicted"/>
<dbReference type="OrthoDB" id="510798at2759"/>
<dbReference type="InterPro" id="IPR027986">
    <property type="entry name" value="TCAIM"/>
</dbReference>
<sequence>MTSQAMSTARQRGGRKRAGLAPRWRHQADGDGGAHPLLQQTLRKFYLRVHPDLFTHYPKQKDVNQESFSRFQAFLDDVRDKDTAPPRAGLHSYRFFLKTKEDGRFQEVALELRTTGGDCRNLVQRSLEAFFKECGLPEKFVWAEGDWDYSLEDAEERQTQQSQPSA</sequence>
<dbReference type="Proteomes" id="UP000355283">
    <property type="component" value="Unassembled WGS sequence"/>
</dbReference>
<comment type="caution">
    <text evidence="3">The sequence shown here is derived from an EMBL/GenBank/DDBJ whole genome shotgun (WGS) entry which is preliminary data.</text>
</comment>
<feature type="domain" description="DUF4460" evidence="2">
    <location>
        <begin position="38"/>
        <end position="135"/>
    </location>
</feature>
<organism evidence="3 4">
    <name type="scientific">Nannochloropsis salina CCMP1776</name>
    <dbReference type="NCBI Taxonomy" id="1027361"/>
    <lineage>
        <taxon>Eukaryota</taxon>
        <taxon>Sar</taxon>
        <taxon>Stramenopiles</taxon>
        <taxon>Ochrophyta</taxon>
        <taxon>Eustigmatophyceae</taxon>
        <taxon>Eustigmatales</taxon>
        <taxon>Monodopsidaceae</taxon>
        <taxon>Microchloropsis</taxon>
        <taxon>Microchloropsis salina</taxon>
    </lineage>
</organism>
<keyword evidence="4" id="KW-1185">Reference proteome</keyword>
<dbReference type="PANTHER" id="PTHR31596:SF10">
    <property type="entry name" value="DUF4460 DOMAIN-CONTAINING PROTEIN"/>
    <property type="match status" value="1"/>
</dbReference>
<dbReference type="AlphaFoldDB" id="A0A4D9CVW9"/>
<dbReference type="InterPro" id="IPR028031">
    <property type="entry name" value="DUF4460"/>
</dbReference>
<reference evidence="3 4" key="1">
    <citation type="submission" date="2019-01" db="EMBL/GenBank/DDBJ databases">
        <title>Nuclear Genome Assembly of the Microalgal Biofuel strain Nannochloropsis salina CCMP1776.</title>
        <authorList>
            <person name="Hovde B."/>
        </authorList>
    </citation>
    <scope>NUCLEOTIDE SEQUENCE [LARGE SCALE GENOMIC DNA]</scope>
    <source>
        <strain evidence="3 4">CCMP1776</strain>
    </source>
</reference>
<evidence type="ECO:0000259" key="2">
    <source>
        <dbReference type="Pfam" id="PF14687"/>
    </source>
</evidence>